<dbReference type="InterPro" id="IPR000845">
    <property type="entry name" value="Nucleoside_phosphorylase_d"/>
</dbReference>
<accession>A0AA36Y3X7</accession>
<comment type="caution">
    <text evidence="5">The sequence shown here is derived from an EMBL/GenBank/DDBJ whole genome shotgun (WGS) entry which is preliminary data.</text>
</comment>
<dbReference type="EC" id="2.4.2.3" evidence="1"/>
<protein>
    <recommendedName>
        <fullName evidence="2">Uridine phosphorylase</fullName>
        <ecNumber evidence="1">2.4.2.3</ecNumber>
    </recommendedName>
</protein>
<dbReference type="GO" id="GO:0004850">
    <property type="term" value="F:uridine phosphorylase activity"/>
    <property type="evidence" value="ECO:0007669"/>
    <property type="project" value="UniProtKB-EC"/>
</dbReference>
<comment type="catalytic activity">
    <reaction evidence="3">
        <text>uridine + phosphate = alpha-D-ribose 1-phosphate + uracil</text>
        <dbReference type="Rhea" id="RHEA:24388"/>
        <dbReference type="ChEBI" id="CHEBI:16704"/>
        <dbReference type="ChEBI" id="CHEBI:17568"/>
        <dbReference type="ChEBI" id="CHEBI:43474"/>
        <dbReference type="ChEBI" id="CHEBI:57720"/>
        <dbReference type="EC" id="2.4.2.3"/>
    </reaction>
</comment>
<evidence type="ECO:0000256" key="3">
    <source>
        <dbReference type="ARBA" id="ARBA00048447"/>
    </source>
</evidence>
<organism evidence="5 6">
    <name type="scientific">Stomatobaculum longum</name>
    <dbReference type="NCBI Taxonomy" id="796942"/>
    <lineage>
        <taxon>Bacteria</taxon>
        <taxon>Bacillati</taxon>
        <taxon>Bacillota</taxon>
        <taxon>Clostridia</taxon>
        <taxon>Lachnospirales</taxon>
        <taxon>Lachnospiraceae</taxon>
        <taxon>Stomatobaculum</taxon>
    </lineage>
</organism>
<dbReference type="Pfam" id="PF01048">
    <property type="entry name" value="PNP_UDP_1"/>
    <property type="match status" value="1"/>
</dbReference>
<evidence type="ECO:0000313" key="6">
    <source>
        <dbReference type="Proteomes" id="UP000018466"/>
    </source>
</evidence>
<dbReference type="GO" id="GO:0006152">
    <property type="term" value="P:purine nucleoside catabolic process"/>
    <property type="evidence" value="ECO:0007669"/>
    <property type="project" value="TreeGrafter"/>
</dbReference>
<evidence type="ECO:0000313" key="5">
    <source>
        <dbReference type="EMBL" id="EHO16020.1"/>
    </source>
</evidence>
<dbReference type="GO" id="GO:0004731">
    <property type="term" value="F:purine-nucleoside phosphorylase activity"/>
    <property type="evidence" value="ECO:0007669"/>
    <property type="project" value="TreeGrafter"/>
</dbReference>
<proteinExistence type="predicted"/>
<dbReference type="RefSeq" id="WP_009533398.1">
    <property type="nucleotide sequence ID" value="NZ_JH590863.1"/>
</dbReference>
<dbReference type="InterPro" id="IPR035994">
    <property type="entry name" value="Nucleoside_phosphorylase_sf"/>
</dbReference>
<sequence length="162" mass="17756">MLDALIASGCRSILALGSCGVLEKLPENAFLVPTRALRDEGSSYHYLPASRYIELDSEVLATIESVLKTEGLPFVPCTSWTTDAFYRETKDMVASRRSEGCLCVEMECAALAACARLRGAAFGQLLFTADSLACIHDYDARNFGRDAHEDALLLGLRILREM</sequence>
<evidence type="ECO:0000259" key="4">
    <source>
        <dbReference type="Pfam" id="PF01048"/>
    </source>
</evidence>
<keyword evidence="6" id="KW-1185">Reference proteome</keyword>
<dbReference type="SUPFAM" id="SSF53167">
    <property type="entry name" value="Purine and uridine phosphorylases"/>
    <property type="match status" value="1"/>
</dbReference>
<dbReference type="Proteomes" id="UP000018466">
    <property type="component" value="Unassembled WGS sequence"/>
</dbReference>
<dbReference type="PANTHER" id="PTHR43691:SF11">
    <property type="entry name" value="FI09636P-RELATED"/>
    <property type="match status" value="1"/>
</dbReference>
<name>A0AA36Y3X7_9FIRM</name>
<dbReference type="CDD" id="cd09007">
    <property type="entry name" value="NP-I_spr0068"/>
    <property type="match status" value="1"/>
</dbReference>
<evidence type="ECO:0000256" key="2">
    <source>
        <dbReference type="ARBA" id="ARBA00021980"/>
    </source>
</evidence>
<dbReference type="AlphaFoldDB" id="A0AA36Y3X7"/>
<reference evidence="5 6" key="1">
    <citation type="submission" date="2011-10" db="EMBL/GenBank/DDBJ databases">
        <title>The Genome Sequence of Lachnospiraceae bacterium ACC2.</title>
        <authorList>
            <consortium name="The Broad Institute Genome Sequencing Platform"/>
            <person name="Earl A."/>
            <person name="Ward D."/>
            <person name="Feldgarden M."/>
            <person name="Gevers D."/>
            <person name="Sizova M."/>
            <person name="Hazen A."/>
            <person name="Epstein S."/>
            <person name="Young S.K."/>
            <person name="Zeng Q."/>
            <person name="Gargeya S."/>
            <person name="Fitzgerald M."/>
            <person name="Haas B."/>
            <person name="Abouelleil A."/>
            <person name="Alvarado L."/>
            <person name="Arachchi H.M."/>
            <person name="Berlin A."/>
            <person name="Brown A."/>
            <person name="Chapman S.B."/>
            <person name="Chen Z."/>
            <person name="Dunbar C."/>
            <person name="Freedman E."/>
            <person name="Gearin G."/>
            <person name="Goldberg J."/>
            <person name="Griggs A."/>
            <person name="Gujja S."/>
            <person name="Heiman D."/>
            <person name="Howarth C."/>
            <person name="Larson L."/>
            <person name="Lui A."/>
            <person name="MacDonald P.J.P."/>
            <person name="Montmayeur A."/>
            <person name="Murphy C."/>
            <person name="Neiman D."/>
            <person name="Pearson M."/>
            <person name="Priest M."/>
            <person name="Roberts A."/>
            <person name="Saif S."/>
            <person name="Shea T."/>
            <person name="Shenoy N."/>
            <person name="Sisk P."/>
            <person name="Stolte C."/>
            <person name="Sykes S."/>
            <person name="Wortman J."/>
            <person name="Nusbaum C."/>
            <person name="Birren B."/>
        </authorList>
    </citation>
    <scope>NUCLEOTIDE SEQUENCE [LARGE SCALE GENOMIC DNA]</scope>
    <source>
        <strain evidence="5 6">ACC2</strain>
    </source>
</reference>
<dbReference type="GeneID" id="86941935"/>
<dbReference type="PANTHER" id="PTHR43691">
    <property type="entry name" value="URIDINE PHOSPHORYLASE"/>
    <property type="match status" value="1"/>
</dbReference>
<dbReference type="GO" id="GO:0005829">
    <property type="term" value="C:cytosol"/>
    <property type="evidence" value="ECO:0007669"/>
    <property type="project" value="TreeGrafter"/>
</dbReference>
<gene>
    <name evidence="5" type="ORF">HMPREF9623_01566</name>
</gene>
<dbReference type="Gene3D" id="3.40.50.1580">
    <property type="entry name" value="Nucleoside phosphorylase domain"/>
    <property type="match status" value="1"/>
</dbReference>
<dbReference type="EMBL" id="AGEL01000013">
    <property type="protein sequence ID" value="EHO16020.1"/>
    <property type="molecule type" value="Genomic_DNA"/>
</dbReference>
<evidence type="ECO:0000256" key="1">
    <source>
        <dbReference type="ARBA" id="ARBA00011888"/>
    </source>
</evidence>
<feature type="domain" description="Nucleoside phosphorylase" evidence="4">
    <location>
        <begin position="5"/>
        <end position="151"/>
    </location>
</feature>